<evidence type="ECO:0000313" key="2">
    <source>
        <dbReference type="Proteomes" id="UP000176897"/>
    </source>
</evidence>
<gene>
    <name evidence="1" type="ORF">A3B21_02165</name>
</gene>
<proteinExistence type="predicted"/>
<evidence type="ECO:0000313" key="1">
    <source>
        <dbReference type="EMBL" id="OGL80157.1"/>
    </source>
</evidence>
<reference evidence="1 2" key="1">
    <citation type="journal article" date="2016" name="Nat. Commun.">
        <title>Thousands of microbial genomes shed light on interconnected biogeochemical processes in an aquifer system.</title>
        <authorList>
            <person name="Anantharaman K."/>
            <person name="Brown C.T."/>
            <person name="Hug L.A."/>
            <person name="Sharon I."/>
            <person name="Castelle C.J."/>
            <person name="Probst A.J."/>
            <person name="Thomas B.C."/>
            <person name="Singh A."/>
            <person name="Wilkins M.J."/>
            <person name="Karaoz U."/>
            <person name="Brodie E.L."/>
            <person name="Williams K.H."/>
            <person name="Hubbard S.S."/>
            <person name="Banfield J.F."/>
        </authorList>
    </citation>
    <scope>NUCLEOTIDE SEQUENCE [LARGE SCALE GENOMIC DNA]</scope>
</reference>
<dbReference type="Proteomes" id="UP000176897">
    <property type="component" value="Unassembled WGS sequence"/>
</dbReference>
<dbReference type="EMBL" id="MGEJ01000014">
    <property type="protein sequence ID" value="OGL80157.1"/>
    <property type="molecule type" value="Genomic_DNA"/>
</dbReference>
<organism evidence="1 2">
    <name type="scientific">Candidatus Uhrbacteria bacterium RIFCSPLOWO2_01_FULL_47_24</name>
    <dbReference type="NCBI Taxonomy" id="1802401"/>
    <lineage>
        <taxon>Bacteria</taxon>
        <taxon>Candidatus Uhriibacteriota</taxon>
    </lineage>
</organism>
<dbReference type="STRING" id="1802401.A3B21_02165"/>
<accession>A0A1F7UR54</accession>
<comment type="caution">
    <text evidence="1">The sequence shown here is derived from an EMBL/GenBank/DDBJ whole genome shotgun (WGS) entry which is preliminary data.</text>
</comment>
<sequence length="219" mass="24800">MGSSVLFTRPRHDYPTRYLATWNDEIIERAKEKRMDVFDLEGKRAKRKNVESFLQHKQPNLVLFNGHGGPDLIMGHENEIIMRVRNNESMLAKTIVYALACASGAILGPACVKAGARAYIGYDADFTFMRLNNFRTHPQDDSLAKLFSGPSNLIGTTLIKGHTAGDAYKRSQKAFRRNINRLISSETRPEESATLRYLLWDMQHQVCLGNKEAKIVSDI</sequence>
<evidence type="ECO:0008006" key="3">
    <source>
        <dbReference type="Google" id="ProtNLM"/>
    </source>
</evidence>
<protein>
    <recommendedName>
        <fullName evidence="3">Gingipain domain-containing protein</fullName>
    </recommendedName>
</protein>
<name>A0A1F7UR54_9BACT</name>
<dbReference type="AlphaFoldDB" id="A0A1F7UR54"/>